<evidence type="ECO:0000256" key="1">
    <source>
        <dbReference type="SAM" id="MobiDB-lite"/>
    </source>
</evidence>
<evidence type="ECO:0000313" key="3">
    <source>
        <dbReference type="Proteomes" id="UP000053477"/>
    </source>
</evidence>
<keyword evidence="3" id="KW-1185">Reference proteome</keyword>
<accession>A0A0H2RVN6</accession>
<evidence type="ECO:0000313" key="2">
    <source>
        <dbReference type="EMBL" id="KLO08891.1"/>
    </source>
</evidence>
<organism evidence="2 3">
    <name type="scientific">Schizopora paradoxa</name>
    <dbReference type="NCBI Taxonomy" id="27342"/>
    <lineage>
        <taxon>Eukaryota</taxon>
        <taxon>Fungi</taxon>
        <taxon>Dikarya</taxon>
        <taxon>Basidiomycota</taxon>
        <taxon>Agaricomycotina</taxon>
        <taxon>Agaricomycetes</taxon>
        <taxon>Hymenochaetales</taxon>
        <taxon>Schizoporaceae</taxon>
        <taxon>Schizopora</taxon>
    </lineage>
</organism>
<gene>
    <name evidence="2" type="ORF">SCHPADRAFT_590599</name>
</gene>
<dbReference type="Proteomes" id="UP000053477">
    <property type="component" value="Unassembled WGS sequence"/>
</dbReference>
<dbReference type="EMBL" id="KQ086073">
    <property type="protein sequence ID" value="KLO08891.1"/>
    <property type="molecule type" value="Genomic_DNA"/>
</dbReference>
<reference evidence="2 3" key="1">
    <citation type="submission" date="2015-04" db="EMBL/GenBank/DDBJ databases">
        <title>Complete genome sequence of Schizopora paradoxa KUC8140, a cosmopolitan wood degrader in East Asia.</title>
        <authorList>
            <consortium name="DOE Joint Genome Institute"/>
            <person name="Min B."/>
            <person name="Park H."/>
            <person name="Jang Y."/>
            <person name="Kim J.-J."/>
            <person name="Kim K.H."/>
            <person name="Pangilinan J."/>
            <person name="Lipzen A."/>
            <person name="Riley R."/>
            <person name="Grigoriev I.V."/>
            <person name="Spatafora J.W."/>
            <person name="Choi I.-G."/>
        </authorList>
    </citation>
    <scope>NUCLEOTIDE SEQUENCE [LARGE SCALE GENOMIC DNA]</scope>
    <source>
        <strain evidence="2 3">KUC8140</strain>
    </source>
</reference>
<protein>
    <submittedName>
        <fullName evidence="2">Uncharacterized protein</fullName>
    </submittedName>
</protein>
<feature type="region of interest" description="Disordered" evidence="1">
    <location>
        <begin position="115"/>
        <end position="135"/>
    </location>
</feature>
<dbReference type="AlphaFoldDB" id="A0A0H2RVN6"/>
<sequence length="135" mass="15092">MRDVMRATASAVKTCDNIKFYPVELAPQVCLARSDLKVHCDAHLYEKSVIGSIPQSLRPSAKYTSILSLRRQEESTPSARRAQRDRSIGLLQVVFLFVMLASSRRCWDDACVGETTTTNDGSKKKRKTSGNSRLL</sequence>
<name>A0A0H2RVN6_9AGAM</name>
<dbReference type="InParanoid" id="A0A0H2RVN6"/>
<proteinExistence type="predicted"/>